<evidence type="ECO:0000256" key="2">
    <source>
        <dbReference type="ARBA" id="ARBA00022679"/>
    </source>
</evidence>
<feature type="active site" description="Nucleophile" evidence="10">
    <location>
        <position position="111"/>
    </location>
</feature>
<dbReference type="PATRIC" id="fig|1316930.3.peg.358"/>
<dbReference type="EC" id="2.8.1.13" evidence="10"/>
<dbReference type="GO" id="GO:0005737">
    <property type="term" value="C:cytoplasm"/>
    <property type="evidence" value="ECO:0007669"/>
    <property type="project" value="UniProtKB-SubCell"/>
</dbReference>
<keyword evidence="7" id="KW-1015">Disulfide bond</keyword>
<evidence type="ECO:0000256" key="10">
    <source>
        <dbReference type="HAMAP-Rule" id="MF_00144"/>
    </source>
</evidence>
<comment type="caution">
    <text evidence="10">Lacks conserved residue(s) required for the propagation of feature annotation.</text>
</comment>
<dbReference type="HAMAP" id="MF_00144">
    <property type="entry name" value="tRNA_thiouridyl_MnmA"/>
    <property type="match status" value="1"/>
</dbReference>
<dbReference type="Gene3D" id="3.40.50.620">
    <property type="entry name" value="HUPs"/>
    <property type="match status" value="1"/>
</dbReference>
<name>A0A059Y3Y7_MYCBV</name>
<evidence type="ECO:0000256" key="4">
    <source>
        <dbReference type="ARBA" id="ARBA00022741"/>
    </source>
</evidence>
<comment type="function">
    <text evidence="9 10">Catalyzes the 2-thiolation of uridine at the wobble position (U34) of tRNA, leading to the formation of s(2)U34.</text>
</comment>
<evidence type="ECO:0000313" key="14">
    <source>
        <dbReference type="Proteomes" id="UP000027182"/>
    </source>
</evidence>
<keyword evidence="6 10" id="KW-0694">RNA-binding</keyword>
<sequence length="374" mass="42570">MSNKKKVILGMSGGVDSSVCAYLLLKQGYEVEGLFMRNWDSMLNNDFLGNENISQDICPQEQDYHDALEVANKLGIKLHRVDFVNEYWNDVFKTFISEYEAGRTPNPDILCNKYIKFKAFSDYAFNNLGADYIAMGHYAKVTDGRLYRAKDQNKDQTYFLAQLSHEQLKRVLMPLAEFNSKEEVRKIAQEQGLITASKKDSTGICFIGERKFTKFLQNYIPMQPGDIVDIRTNKKLGEHEGCFYYTIGQRKGLNLGGQAEPYYVCGHDVKKNILYVAPSSDLSYLISDALLATGLTLNHDDFDHNNLSAKFRYRQEDIPVTIELLPNNTIKVYYPSEAQAVTPGQQVVIYEGQKCLGGAVIEKIYYKGSEKTYL</sequence>
<evidence type="ECO:0000256" key="9">
    <source>
        <dbReference type="ARBA" id="ARBA00056575"/>
    </source>
</evidence>
<feature type="binding site" evidence="10">
    <location>
        <position position="36"/>
    </location>
    <ligand>
        <name>ATP</name>
        <dbReference type="ChEBI" id="CHEBI:30616"/>
    </ligand>
</feature>
<dbReference type="GO" id="GO:0103016">
    <property type="term" value="F:tRNA-uridine 2-sulfurtransferase activity"/>
    <property type="evidence" value="ECO:0007669"/>
    <property type="project" value="UniProtKB-EC"/>
</dbReference>
<evidence type="ECO:0000256" key="8">
    <source>
        <dbReference type="ARBA" id="ARBA00051542"/>
    </source>
</evidence>
<dbReference type="SUPFAM" id="SSF52402">
    <property type="entry name" value="Adenine nucleotide alpha hydrolases-like"/>
    <property type="match status" value="1"/>
</dbReference>
<accession>A0A059Y3Y7</accession>
<comment type="similarity">
    <text evidence="10">Belongs to the MnmA/TRMU family.</text>
</comment>
<dbReference type="Pfam" id="PF03054">
    <property type="entry name" value="tRNA_Me_trans"/>
    <property type="match status" value="1"/>
</dbReference>
<comment type="catalytic activity">
    <reaction evidence="8 10">
        <text>S-sulfanyl-L-cysteinyl-[protein] + uridine(34) in tRNA + AH2 + ATP = 2-thiouridine(34) in tRNA + L-cysteinyl-[protein] + A + AMP + diphosphate + H(+)</text>
        <dbReference type="Rhea" id="RHEA:47032"/>
        <dbReference type="Rhea" id="RHEA-COMP:10131"/>
        <dbReference type="Rhea" id="RHEA-COMP:11726"/>
        <dbReference type="Rhea" id="RHEA-COMP:11727"/>
        <dbReference type="Rhea" id="RHEA-COMP:11728"/>
        <dbReference type="ChEBI" id="CHEBI:13193"/>
        <dbReference type="ChEBI" id="CHEBI:15378"/>
        <dbReference type="ChEBI" id="CHEBI:17499"/>
        <dbReference type="ChEBI" id="CHEBI:29950"/>
        <dbReference type="ChEBI" id="CHEBI:30616"/>
        <dbReference type="ChEBI" id="CHEBI:33019"/>
        <dbReference type="ChEBI" id="CHEBI:61963"/>
        <dbReference type="ChEBI" id="CHEBI:65315"/>
        <dbReference type="ChEBI" id="CHEBI:87170"/>
        <dbReference type="ChEBI" id="CHEBI:456215"/>
        <dbReference type="EC" id="2.8.1.13"/>
    </reaction>
</comment>
<evidence type="ECO:0000313" key="13">
    <source>
        <dbReference type="EMBL" id="AIA33928.1"/>
    </source>
</evidence>
<feature type="binding site" evidence="10">
    <location>
        <position position="136"/>
    </location>
    <ligand>
        <name>ATP</name>
        <dbReference type="ChEBI" id="CHEBI:30616"/>
    </ligand>
</feature>
<dbReference type="Pfam" id="PF20258">
    <property type="entry name" value="tRNA_Me_trans_C"/>
    <property type="match status" value="1"/>
</dbReference>
<keyword evidence="5 10" id="KW-0067">ATP-binding</keyword>
<dbReference type="AlphaFoldDB" id="A0A059Y3Y7"/>
<dbReference type="NCBIfam" id="TIGR00420">
    <property type="entry name" value="trmU"/>
    <property type="match status" value="1"/>
</dbReference>
<protein>
    <recommendedName>
        <fullName evidence="10">tRNA-specific 2-thiouridylase MnmA</fullName>
        <ecNumber evidence="10">2.8.1.13</ecNumber>
    </recommendedName>
</protein>
<dbReference type="InterPro" id="IPR046884">
    <property type="entry name" value="MnmA-like_central"/>
</dbReference>
<dbReference type="InterPro" id="IPR004506">
    <property type="entry name" value="MnmA-like"/>
</dbReference>
<proteinExistence type="inferred from homology"/>
<comment type="subcellular location">
    <subcellularLocation>
        <location evidence="10">Cytoplasm</location>
    </subcellularLocation>
</comment>
<dbReference type="InterPro" id="IPR023382">
    <property type="entry name" value="MnmA-like_central_sf"/>
</dbReference>
<evidence type="ECO:0000259" key="11">
    <source>
        <dbReference type="Pfam" id="PF20258"/>
    </source>
</evidence>
<evidence type="ECO:0000259" key="12">
    <source>
        <dbReference type="Pfam" id="PF20259"/>
    </source>
</evidence>
<feature type="region of interest" description="Interaction with tRNA" evidence="10">
    <location>
        <begin position="312"/>
        <end position="313"/>
    </location>
</feature>
<evidence type="ECO:0000256" key="1">
    <source>
        <dbReference type="ARBA" id="ARBA00022555"/>
    </source>
</evidence>
<feature type="region of interest" description="Interaction with tRNA" evidence="10">
    <location>
        <begin position="154"/>
        <end position="156"/>
    </location>
</feature>
<feature type="site" description="Interaction with tRNA" evidence="10">
    <location>
        <position position="345"/>
    </location>
</feature>
<evidence type="ECO:0000256" key="5">
    <source>
        <dbReference type="ARBA" id="ARBA00022840"/>
    </source>
</evidence>
<dbReference type="KEGG" id="mbq:K668_01740"/>
<dbReference type="Pfam" id="PF20259">
    <property type="entry name" value="tRNA_Me_trans_M"/>
    <property type="match status" value="1"/>
</dbReference>
<dbReference type="EMBL" id="CP005933">
    <property type="protein sequence ID" value="AIA33928.1"/>
    <property type="molecule type" value="Genomic_DNA"/>
</dbReference>
<keyword evidence="3 10" id="KW-0819">tRNA processing</keyword>
<organism evidence="13 14">
    <name type="scientific">Mycoplasmopsis bovis CQ-W70</name>
    <dbReference type="NCBI Taxonomy" id="1316930"/>
    <lineage>
        <taxon>Bacteria</taxon>
        <taxon>Bacillati</taxon>
        <taxon>Mycoplasmatota</taxon>
        <taxon>Mycoplasmoidales</taxon>
        <taxon>Metamycoplasmataceae</taxon>
        <taxon>Mycoplasmopsis</taxon>
    </lineage>
</organism>
<evidence type="ECO:0000256" key="7">
    <source>
        <dbReference type="ARBA" id="ARBA00023157"/>
    </source>
</evidence>
<dbReference type="GO" id="GO:0000049">
    <property type="term" value="F:tRNA binding"/>
    <property type="evidence" value="ECO:0007669"/>
    <property type="project" value="UniProtKB-KW"/>
</dbReference>
<dbReference type="RefSeq" id="WP_013954755.1">
    <property type="nucleotide sequence ID" value="NZ_CP005933.1"/>
</dbReference>
<keyword evidence="2 10" id="KW-0808">Transferase</keyword>
<reference evidence="13 14" key="1">
    <citation type="submission" date="2013-04" db="EMBL/GenBank/DDBJ databases">
        <authorList>
            <person name="Lin L."/>
            <person name="Zeng Z."/>
            <person name="Xie J."/>
            <person name="Luo L."/>
            <person name="Yang Z."/>
            <person name="Liang W."/>
            <person name="Lin H."/>
            <person name="Dong C."/>
            <person name="Sun Y."/>
        </authorList>
    </citation>
    <scope>NUCLEOTIDE SEQUENCE [LARGE SCALE GENOMIC DNA]</scope>
    <source>
        <strain evidence="13 14">CQ-W70</strain>
    </source>
</reference>
<gene>
    <name evidence="10 13" type="primary">mnmA</name>
    <name evidence="13" type="ORF">K668_01740</name>
</gene>
<dbReference type="PANTHER" id="PTHR11933">
    <property type="entry name" value="TRNA 5-METHYLAMINOMETHYL-2-THIOURIDYLATE -METHYLTRANSFERASE"/>
    <property type="match status" value="1"/>
</dbReference>
<keyword evidence="1 10" id="KW-0820">tRNA-binding</keyword>
<dbReference type="HOGENOM" id="CLU_035188_1_0_14"/>
<dbReference type="GO" id="GO:0005524">
    <property type="term" value="F:ATP binding"/>
    <property type="evidence" value="ECO:0007669"/>
    <property type="project" value="UniProtKB-KW"/>
</dbReference>
<dbReference type="GO" id="GO:0002143">
    <property type="term" value="P:tRNA wobble position uridine thiolation"/>
    <property type="evidence" value="ECO:0007669"/>
    <property type="project" value="TreeGrafter"/>
</dbReference>
<dbReference type="InterPro" id="IPR014729">
    <property type="entry name" value="Rossmann-like_a/b/a_fold"/>
</dbReference>
<dbReference type="FunFam" id="3.40.50.620:FF:000115">
    <property type="entry name" value="tRNA-specific 2-thiouridylase MnmA"/>
    <property type="match status" value="1"/>
</dbReference>
<dbReference type="Gene3D" id="2.40.30.10">
    <property type="entry name" value="Translation factors"/>
    <property type="match status" value="1"/>
</dbReference>
<dbReference type="PANTHER" id="PTHR11933:SF5">
    <property type="entry name" value="MITOCHONDRIAL TRNA-SPECIFIC 2-THIOURIDYLASE 1"/>
    <property type="match status" value="1"/>
</dbReference>
<feature type="active site" description="Cysteine persulfide intermediate" evidence="10">
    <location>
        <position position="205"/>
    </location>
</feature>
<evidence type="ECO:0000256" key="6">
    <source>
        <dbReference type="ARBA" id="ARBA00022884"/>
    </source>
</evidence>
<feature type="binding site" evidence="10">
    <location>
        <begin position="10"/>
        <end position="17"/>
    </location>
    <ligand>
        <name>ATP</name>
        <dbReference type="ChEBI" id="CHEBI:30616"/>
    </ligand>
</feature>
<dbReference type="CDD" id="cd01998">
    <property type="entry name" value="MnmA_TRMU-like"/>
    <property type="match status" value="1"/>
</dbReference>
<dbReference type="Proteomes" id="UP000027182">
    <property type="component" value="Chromosome"/>
</dbReference>
<feature type="site" description="Interaction with tRNA" evidence="10">
    <location>
        <position position="137"/>
    </location>
</feature>
<keyword evidence="4 10" id="KW-0547">Nucleotide-binding</keyword>
<keyword evidence="10" id="KW-0963">Cytoplasm</keyword>
<feature type="domain" description="tRNA-specific 2-thiouridylase MnmA-like C-terminal" evidence="11">
    <location>
        <begin position="304"/>
        <end position="361"/>
    </location>
</feature>
<evidence type="ECO:0000256" key="3">
    <source>
        <dbReference type="ARBA" id="ARBA00022694"/>
    </source>
</evidence>
<dbReference type="FunFam" id="2.30.30.280:FF:000001">
    <property type="entry name" value="tRNA-specific 2-thiouridylase MnmA"/>
    <property type="match status" value="1"/>
</dbReference>
<dbReference type="NCBIfam" id="NF001138">
    <property type="entry name" value="PRK00143.1"/>
    <property type="match status" value="1"/>
</dbReference>
<dbReference type="Gene3D" id="2.30.30.280">
    <property type="entry name" value="Adenine nucleotide alpha hydrolases-like domains"/>
    <property type="match status" value="1"/>
</dbReference>
<feature type="domain" description="tRNA-specific 2-thiouridylase MnmA-like central" evidence="12">
    <location>
        <begin position="214"/>
        <end position="277"/>
    </location>
</feature>
<dbReference type="InterPro" id="IPR046885">
    <property type="entry name" value="MnmA-like_C"/>
</dbReference>
<feature type="region of interest" description="Interaction with target base in tRNA" evidence="10">
    <location>
        <begin position="106"/>
        <end position="108"/>
    </location>
</feature>